<dbReference type="InterPro" id="IPR029409">
    <property type="entry name" value="TMEM237"/>
</dbReference>
<evidence type="ECO:0000256" key="9">
    <source>
        <dbReference type="ARBA" id="ARBA00023273"/>
    </source>
</evidence>
<dbReference type="GO" id="GO:0060271">
    <property type="term" value="P:cilium assembly"/>
    <property type="evidence" value="ECO:0007669"/>
    <property type="project" value="TreeGrafter"/>
</dbReference>
<accession>A0A8C4QLR0</accession>
<organism evidence="12 13">
    <name type="scientific">Eptatretus burgeri</name>
    <name type="common">Inshore hagfish</name>
    <dbReference type="NCBI Taxonomy" id="7764"/>
    <lineage>
        <taxon>Eukaryota</taxon>
        <taxon>Metazoa</taxon>
        <taxon>Chordata</taxon>
        <taxon>Craniata</taxon>
        <taxon>Vertebrata</taxon>
        <taxon>Cyclostomata</taxon>
        <taxon>Myxini</taxon>
        <taxon>Myxiniformes</taxon>
        <taxon>Myxinidae</taxon>
        <taxon>Eptatretinae</taxon>
        <taxon>Eptatretus</taxon>
    </lineage>
</organism>
<evidence type="ECO:0000256" key="6">
    <source>
        <dbReference type="ARBA" id="ARBA00022989"/>
    </source>
</evidence>
<dbReference type="PANTHER" id="PTHR28388:SF1">
    <property type="entry name" value="TRANSMEMBRANE PROTEIN 237"/>
    <property type="match status" value="1"/>
</dbReference>
<evidence type="ECO:0000256" key="11">
    <source>
        <dbReference type="SAM" id="MobiDB-lite"/>
    </source>
</evidence>
<evidence type="ECO:0000256" key="5">
    <source>
        <dbReference type="ARBA" id="ARBA00022794"/>
    </source>
</evidence>
<dbReference type="PANTHER" id="PTHR28388">
    <property type="entry name" value="TRANSMEMBRANE PROTEIN 237"/>
    <property type="match status" value="1"/>
</dbReference>
<keyword evidence="4" id="KW-0812">Transmembrane</keyword>
<dbReference type="GO" id="GO:0035869">
    <property type="term" value="C:ciliary transition zone"/>
    <property type="evidence" value="ECO:0007669"/>
    <property type="project" value="TreeGrafter"/>
</dbReference>
<reference evidence="12" key="1">
    <citation type="submission" date="2025-08" db="UniProtKB">
        <authorList>
            <consortium name="Ensembl"/>
        </authorList>
    </citation>
    <scope>IDENTIFICATION</scope>
</reference>
<comment type="similarity">
    <text evidence="3">Belongs to the TMEM237 family.</text>
</comment>
<evidence type="ECO:0000256" key="3">
    <source>
        <dbReference type="ARBA" id="ARBA00008783"/>
    </source>
</evidence>
<dbReference type="Proteomes" id="UP000694388">
    <property type="component" value="Unplaced"/>
</dbReference>
<keyword evidence="8" id="KW-0472">Membrane</keyword>
<keyword evidence="13" id="KW-1185">Reference proteome</keyword>
<sequence>MRVILQNTRRVFFALQPFPRALPSLPGKETFEDVSLSVMRKKHRGVTRKQTSGSGTDELPDAQLDNDGDYLPDKHTSRKKRTQKKKNKPKHSPLPDDLSVEEEDVLSTPPLVEASGVENRAPVCSQPSGVFFVESKGGFRVSEKPWEYCQKGLEPVEEQVMQSTTQDVARRAQEAFWANLARPLPFLRHLLTFDPSSWASLAYLSALIVSLGLTMTSDKIALHLISTSQGIDPSHSLSEMEWLKSWLAARITICILCALAWLELAWSPVPDCTFETLF</sequence>
<feature type="compositionally biased region" description="Basic residues" evidence="11">
    <location>
        <begin position="76"/>
        <end position="91"/>
    </location>
</feature>
<evidence type="ECO:0000313" key="12">
    <source>
        <dbReference type="Ensembl" id="ENSEBUP00000016485.1"/>
    </source>
</evidence>
<dbReference type="Ensembl" id="ENSEBUT00000017061.1">
    <property type="protein sequence ID" value="ENSEBUP00000016485.1"/>
    <property type="gene ID" value="ENSEBUG00000010350.1"/>
</dbReference>
<feature type="compositionally biased region" description="Acidic residues" evidence="11">
    <location>
        <begin position="58"/>
        <end position="70"/>
    </location>
</feature>
<evidence type="ECO:0000256" key="7">
    <source>
        <dbReference type="ARBA" id="ARBA00023069"/>
    </source>
</evidence>
<keyword evidence="9" id="KW-0966">Cell projection</keyword>
<comment type="subcellular location">
    <subcellularLocation>
        <location evidence="1">Cell projection</location>
        <location evidence="1">Cilium</location>
    </subcellularLocation>
    <subcellularLocation>
        <location evidence="2">Membrane</location>
        <topology evidence="2">Multi-pass membrane protein</topology>
    </subcellularLocation>
</comment>
<evidence type="ECO:0000256" key="8">
    <source>
        <dbReference type="ARBA" id="ARBA00023136"/>
    </source>
</evidence>
<dbReference type="GO" id="GO:0016020">
    <property type="term" value="C:membrane"/>
    <property type="evidence" value="ECO:0007669"/>
    <property type="project" value="UniProtKB-SubCell"/>
</dbReference>
<keyword evidence="5" id="KW-0970">Cilium biogenesis/degradation</keyword>
<evidence type="ECO:0000313" key="13">
    <source>
        <dbReference type="Proteomes" id="UP000694388"/>
    </source>
</evidence>
<reference evidence="12" key="2">
    <citation type="submission" date="2025-09" db="UniProtKB">
        <authorList>
            <consortium name="Ensembl"/>
        </authorList>
    </citation>
    <scope>IDENTIFICATION</scope>
</reference>
<dbReference type="AlphaFoldDB" id="A0A8C4QLR0"/>
<dbReference type="Pfam" id="PF15383">
    <property type="entry name" value="TMEM237"/>
    <property type="match status" value="1"/>
</dbReference>
<proteinExistence type="inferred from homology"/>
<feature type="region of interest" description="Disordered" evidence="11">
    <location>
        <begin position="39"/>
        <end position="105"/>
    </location>
</feature>
<protein>
    <submittedName>
        <fullName evidence="12">Uncharacterized protein</fullName>
    </submittedName>
</protein>
<evidence type="ECO:0000256" key="2">
    <source>
        <dbReference type="ARBA" id="ARBA00004141"/>
    </source>
</evidence>
<evidence type="ECO:0000256" key="1">
    <source>
        <dbReference type="ARBA" id="ARBA00004138"/>
    </source>
</evidence>
<evidence type="ECO:0000256" key="10">
    <source>
        <dbReference type="ARBA" id="ARBA00025631"/>
    </source>
</evidence>
<comment type="function">
    <text evidence="10">Component of the transition zone in primary cilia. Required for ciliogenesis.</text>
</comment>
<name>A0A8C4QLR0_EPTBU</name>
<keyword evidence="6" id="KW-1133">Transmembrane helix</keyword>
<evidence type="ECO:0000256" key="4">
    <source>
        <dbReference type="ARBA" id="ARBA00022692"/>
    </source>
</evidence>
<keyword evidence="7" id="KW-0969">Cilium</keyword>